<evidence type="ECO:0000256" key="16">
    <source>
        <dbReference type="ARBA" id="ARBA00045018"/>
    </source>
</evidence>
<dbReference type="EMBL" id="BLZA01000058">
    <property type="protein sequence ID" value="GHJ90285.1"/>
    <property type="molecule type" value="Genomic_DNA"/>
</dbReference>
<feature type="transmembrane region" description="Helical" evidence="20">
    <location>
        <begin position="385"/>
        <end position="409"/>
    </location>
</feature>
<comment type="catalytic activity">
    <reaction evidence="7">
        <text>L-alpha-aminoacyl-L-lysine(out) = L-alpha-aminoacyl-L-lysine(in)</text>
        <dbReference type="Rhea" id="RHEA:79383"/>
        <dbReference type="ChEBI" id="CHEBI:229966"/>
    </reaction>
</comment>
<evidence type="ECO:0000256" key="18">
    <source>
        <dbReference type="ARBA" id="ARBA00046376"/>
    </source>
</evidence>
<comment type="subunit">
    <text evidence="18">Homodimer. Interacts with lysosomal protein GLMP (via lumenal domain); the interaction starts while both proteins are still in the endoplasmic reticulum and is required for stabilization of MFSD1 in lysosomes but has no direct effect on its targeting to lysosomes or transporter activity.</text>
</comment>
<comment type="function">
    <text evidence="17">Lysosomal dipeptide uniporter that selectively exports lysine, arginine or histidine-containing dipeptides with a net positive charge from the lysosome lumen into the cytosol. Could play a role in a specific type of protein O-glycosylation indirectly regulating macrophages migration and tissue invasion. Also essential for liver homeostasis.</text>
</comment>
<comment type="catalytic activity">
    <reaction evidence="11">
        <text>L-arginyl-glycine(out) = L-arginyl-glycine(in)</text>
        <dbReference type="Rhea" id="RHEA:79391"/>
        <dbReference type="ChEBI" id="CHEBI:229955"/>
    </reaction>
</comment>
<feature type="transmembrane region" description="Helical" evidence="20">
    <location>
        <begin position="514"/>
        <end position="536"/>
    </location>
</feature>
<evidence type="ECO:0000256" key="14">
    <source>
        <dbReference type="ARBA" id="ARBA00044924"/>
    </source>
</evidence>
<evidence type="ECO:0000313" key="21">
    <source>
        <dbReference type="EMBL" id="GHJ90285.1"/>
    </source>
</evidence>
<evidence type="ECO:0000256" key="5">
    <source>
        <dbReference type="ARBA" id="ARBA00044884"/>
    </source>
</evidence>
<dbReference type="Gene3D" id="1.20.1250.20">
    <property type="entry name" value="MFS general substrate transporter like domains"/>
    <property type="match status" value="1"/>
</dbReference>
<dbReference type="InterPro" id="IPR036259">
    <property type="entry name" value="MFS_trans_sf"/>
</dbReference>
<protein>
    <recommendedName>
        <fullName evidence="15">Lysosomal dipeptide transporter MFSD1</fullName>
    </recommendedName>
    <alternativeName>
        <fullName evidence="16">Major facilitator superfamily domain-containing protein 1</fullName>
    </alternativeName>
</protein>
<reference evidence="21" key="1">
    <citation type="submission" date="2020-07" db="EMBL/GenBank/DDBJ databases">
        <title>Draft Genome Sequence of a Deep-Sea Yeast, Naganishia (Cryptococcus) liquefaciens strain N6.</title>
        <authorList>
            <person name="Han Y.W."/>
            <person name="Kajitani R."/>
            <person name="Morimoto H."/>
            <person name="Parhat M."/>
            <person name="Tsubouchi H."/>
            <person name="Bakenova O."/>
            <person name="Ogata M."/>
            <person name="Argunhan B."/>
            <person name="Aoki R."/>
            <person name="Kajiwara S."/>
            <person name="Itoh T."/>
            <person name="Iwasaki H."/>
        </authorList>
    </citation>
    <scope>NUCLEOTIDE SEQUENCE</scope>
    <source>
        <strain evidence="21">N6</strain>
    </source>
</reference>
<comment type="catalytic activity">
    <reaction evidence="10">
        <text>L-lysyl-L-lysine(out) = L-lysyl-L-lysine(in)</text>
        <dbReference type="Rhea" id="RHEA:79403"/>
        <dbReference type="ChEBI" id="CHEBI:229956"/>
    </reaction>
</comment>
<dbReference type="PANTHER" id="PTHR23512">
    <property type="entry name" value="MAJOR FACILITATOR SUPERFAMILY DOMAIN-CONTAINING PROTEIN 1"/>
    <property type="match status" value="1"/>
</dbReference>
<evidence type="ECO:0000256" key="3">
    <source>
        <dbReference type="ARBA" id="ARBA00044878"/>
    </source>
</evidence>
<evidence type="ECO:0000256" key="10">
    <source>
        <dbReference type="ARBA" id="ARBA00044900"/>
    </source>
</evidence>
<dbReference type="PANTHER" id="PTHR23512:SF12">
    <property type="entry name" value="TRANSPORTER, PUTATIVE (AFU_ORTHOLOGUE AFUA_4G00260)-RELATED"/>
    <property type="match status" value="1"/>
</dbReference>
<dbReference type="InterPro" id="IPR052187">
    <property type="entry name" value="MFSD1"/>
</dbReference>
<comment type="caution">
    <text evidence="21">The sequence shown here is derived from an EMBL/GenBank/DDBJ whole genome shotgun (WGS) entry which is preliminary data.</text>
</comment>
<comment type="catalytic activity">
    <reaction evidence="5">
        <text>L-alpha-aminoacyl-L-histidine(out) = L-alpha-aminoacyl-L-histidine(in)</text>
        <dbReference type="Rhea" id="RHEA:79375"/>
        <dbReference type="ChEBI" id="CHEBI:229967"/>
    </reaction>
</comment>
<feature type="region of interest" description="Disordered" evidence="19">
    <location>
        <begin position="1"/>
        <end position="28"/>
    </location>
</feature>
<evidence type="ECO:0000313" key="22">
    <source>
        <dbReference type="Proteomes" id="UP000620104"/>
    </source>
</evidence>
<feature type="transmembrane region" description="Helical" evidence="20">
    <location>
        <begin position="199"/>
        <end position="226"/>
    </location>
</feature>
<evidence type="ECO:0000256" key="8">
    <source>
        <dbReference type="ARBA" id="ARBA00044898"/>
    </source>
</evidence>
<organism evidence="21 22">
    <name type="scientific">Naganishia liquefaciens</name>
    <dbReference type="NCBI Taxonomy" id="104408"/>
    <lineage>
        <taxon>Eukaryota</taxon>
        <taxon>Fungi</taxon>
        <taxon>Dikarya</taxon>
        <taxon>Basidiomycota</taxon>
        <taxon>Agaricomycotina</taxon>
        <taxon>Tremellomycetes</taxon>
        <taxon>Filobasidiales</taxon>
        <taxon>Filobasidiaceae</taxon>
        <taxon>Naganishia</taxon>
    </lineage>
</organism>
<evidence type="ECO:0000256" key="7">
    <source>
        <dbReference type="ARBA" id="ARBA00044893"/>
    </source>
</evidence>
<comment type="subcellular location">
    <subcellularLocation>
        <location evidence="1">Membrane</location>
        <topology evidence="1">Multi-pass membrane protein</topology>
    </subcellularLocation>
</comment>
<dbReference type="Pfam" id="PF07690">
    <property type="entry name" value="MFS_1"/>
    <property type="match status" value="1"/>
</dbReference>
<dbReference type="AlphaFoldDB" id="A0A8H3U0J0"/>
<feature type="transmembrane region" description="Helical" evidence="20">
    <location>
        <begin position="134"/>
        <end position="154"/>
    </location>
</feature>
<evidence type="ECO:0000256" key="17">
    <source>
        <dbReference type="ARBA" id="ARBA00045709"/>
    </source>
</evidence>
<name>A0A8H3U0J0_9TREE</name>
<keyword evidence="20" id="KW-0812">Transmembrane</keyword>
<evidence type="ECO:0000256" key="11">
    <source>
        <dbReference type="ARBA" id="ARBA00044903"/>
    </source>
</evidence>
<keyword evidence="22" id="KW-1185">Reference proteome</keyword>
<evidence type="ECO:0000256" key="19">
    <source>
        <dbReference type="SAM" id="MobiDB-lite"/>
    </source>
</evidence>
<evidence type="ECO:0000256" key="20">
    <source>
        <dbReference type="SAM" id="Phobius"/>
    </source>
</evidence>
<evidence type="ECO:0000256" key="12">
    <source>
        <dbReference type="ARBA" id="ARBA00044912"/>
    </source>
</evidence>
<dbReference type="GO" id="GO:0016020">
    <property type="term" value="C:membrane"/>
    <property type="evidence" value="ECO:0007669"/>
    <property type="project" value="UniProtKB-SubCell"/>
</dbReference>
<dbReference type="Proteomes" id="UP000620104">
    <property type="component" value="Unassembled WGS sequence"/>
</dbReference>
<evidence type="ECO:0000256" key="6">
    <source>
        <dbReference type="ARBA" id="ARBA00044891"/>
    </source>
</evidence>
<keyword evidence="20" id="KW-0472">Membrane</keyword>
<comment type="catalytic activity">
    <reaction evidence="3">
        <text>L-histidyl-glycine(out) = L-histidyl-glycine(in)</text>
        <dbReference type="Rhea" id="RHEA:79395"/>
        <dbReference type="ChEBI" id="CHEBI:229957"/>
    </reaction>
</comment>
<feature type="transmembrane region" description="Helical" evidence="20">
    <location>
        <begin position="454"/>
        <end position="475"/>
    </location>
</feature>
<evidence type="ECO:0000256" key="9">
    <source>
        <dbReference type="ARBA" id="ARBA00044899"/>
    </source>
</evidence>
<proteinExistence type="predicted"/>
<feature type="transmembrane region" description="Helical" evidence="20">
    <location>
        <begin position="232"/>
        <end position="256"/>
    </location>
</feature>
<evidence type="ECO:0000256" key="1">
    <source>
        <dbReference type="ARBA" id="ARBA00004141"/>
    </source>
</evidence>
<evidence type="ECO:0000256" key="4">
    <source>
        <dbReference type="ARBA" id="ARBA00044881"/>
    </source>
</evidence>
<comment type="catalytic activity">
    <reaction evidence="12">
        <text>L-histidyl-L-alpha-amino acid(out) = L-histidyl-L-alpha-amino acid(in)</text>
        <dbReference type="Rhea" id="RHEA:79379"/>
        <dbReference type="ChEBI" id="CHEBI:229964"/>
    </reaction>
</comment>
<dbReference type="SUPFAM" id="SSF103473">
    <property type="entry name" value="MFS general substrate transporter"/>
    <property type="match status" value="1"/>
</dbReference>
<comment type="catalytic activity">
    <reaction evidence="4">
        <text>L-alpha-aminoacyl-L-arginine(out) = L-alpha-aminoacyl-L-arginine(in)</text>
        <dbReference type="Rhea" id="RHEA:79367"/>
        <dbReference type="ChEBI" id="CHEBI:229968"/>
    </reaction>
</comment>
<comment type="catalytic activity">
    <reaction evidence="2">
        <text>L-lysyl-L-alanine(out) = L-lysyl-L-alanine(in)</text>
        <dbReference type="Rhea" id="RHEA:79399"/>
        <dbReference type="ChEBI" id="CHEBI:229954"/>
    </reaction>
</comment>
<dbReference type="OrthoDB" id="424834at2759"/>
<feature type="compositionally biased region" description="Basic and acidic residues" evidence="19">
    <location>
        <begin position="1"/>
        <end position="16"/>
    </location>
</feature>
<gene>
    <name evidence="21" type="ORF">NliqN6_6687</name>
</gene>
<evidence type="ECO:0000256" key="15">
    <source>
        <dbReference type="ARBA" id="ARBA00044985"/>
    </source>
</evidence>
<evidence type="ECO:0000256" key="2">
    <source>
        <dbReference type="ARBA" id="ARBA00044876"/>
    </source>
</evidence>
<comment type="catalytic activity">
    <reaction evidence="13">
        <text>L-alanyl-L-lysine(out) = L-alanyl-L-lysine(in)</text>
        <dbReference type="Rhea" id="RHEA:79415"/>
        <dbReference type="ChEBI" id="CHEBI:192470"/>
    </reaction>
</comment>
<keyword evidence="20" id="KW-1133">Transmembrane helix</keyword>
<evidence type="ECO:0000256" key="13">
    <source>
        <dbReference type="ARBA" id="ARBA00044919"/>
    </source>
</evidence>
<accession>A0A8H3U0J0</accession>
<comment type="catalytic activity">
    <reaction evidence="9">
        <text>L-arginyl-L-alpha-amino acid(out) = L-arginyl-L-alpha-amino acid(in)</text>
        <dbReference type="Rhea" id="RHEA:79371"/>
        <dbReference type="ChEBI" id="CHEBI:84315"/>
    </reaction>
</comment>
<dbReference type="GO" id="GO:0022857">
    <property type="term" value="F:transmembrane transporter activity"/>
    <property type="evidence" value="ECO:0007669"/>
    <property type="project" value="InterPro"/>
</dbReference>
<comment type="catalytic activity">
    <reaction evidence="14">
        <text>L-lysyl-glycine(out) = L-lysyl-glycine(in)</text>
        <dbReference type="Rhea" id="RHEA:79407"/>
        <dbReference type="ChEBI" id="CHEBI:191202"/>
    </reaction>
</comment>
<comment type="catalytic activity">
    <reaction evidence="8">
        <text>L-aspartyl-L-lysine(out) = L-aspartyl-L-lysine(in)</text>
        <dbReference type="Rhea" id="RHEA:79411"/>
        <dbReference type="ChEBI" id="CHEBI:229953"/>
    </reaction>
</comment>
<comment type="catalytic activity">
    <reaction evidence="6">
        <text>L-lysyl-L-alpha-amino acid(out) = L-lysyl-L-alpha-amino acid(in)</text>
        <dbReference type="Rhea" id="RHEA:79387"/>
        <dbReference type="ChEBI" id="CHEBI:229965"/>
    </reaction>
</comment>
<sequence>MQDVDEHSFTAHRDTPDQPFPCASEKGIKPTLDGIPEQSCPTLLKESASDPVDGHGSEVRISWTVKVPALACILFFTLGSTYCQSSLPPLKSTLKAQIQDVNNSRYGAISSSDHLINGVLLIFSGIAIDYYGPILAGLVSSTFVVLGAIVRAVGGQKASFPIILGGQILSGIGSKTLETVQSKLYSHWFRGDTKRGRGWIGLVTGLDMAFGRLFSLMGNATAIPIANGTGQWYWAFWIGAILSAFALLLIVIYLLLEKSLPESAQLMTGRRYLKQIQAQQPVTAHDNPTSHSRPTSLLYHWRLLTYSILNLPASFWLLAITQILQAGVAHAYTSNLSEVVQVTRGTTKLVAGYTSAIDRPHHHDSRLWHLLRSIRTEDVAGFRHGLVVLGSLALSSNAIPFIASIPLLVSSQESIGTAYGIWRSFNSSGITITDVSVGAIQDRTPKGDNQYNGVFYFLIALKAVDVLYGLIYDFLDIRFFGSVLRLNEQDRLAKESQESEADRLQGLRPARRRWTAFGLLVLVVLIATSYVLYVVYSMKS</sequence>
<dbReference type="InterPro" id="IPR011701">
    <property type="entry name" value="MFS"/>
</dbReference>